<evidence type="ECO:0000313" key="2">
    <source>
        <dbReference type="Proteomes" id="UP000499080"/>
    </source>
</evidence>
<sequence length="91" mass="10387">PWVNTPKIFTYPLGVYPPHITGRMRESFGRPLPLVSVIVIDERYSVHSQPARPRALVDYVSEHLKPSTLPELEHLLAWDLPSHCANMMLSN</sequence>
<accession>A0A4Y2RPN7</accession>
<evidence type="ECO:0000313" key="1">
    <source>
        <dbReference type="EMBL" id="GBN77658.1"/>
    </source>
</evidence>
<dbReference type="Proteomes" id="UP000499080">
    <property type="component" value="Unassembled WGS sequence"/>
</dbReference>
<protein>
    <submittedName>
        <fullName evidence="1">Uncharacterized protein</fullName>
    </submittedName>
</protein>
<feature type="non-terminal residue" evidence="1">
    <location>
        <position position="1"/>
    </location>
</feature>
<proteinExistence type="predicted"/>
<organism evidence="1 2">
    <name type="scientific">Araneus ventricosus</name>
    <name type="common">Orbweaver spider</name>
    <name type="synonym">Epeira ventricosa</name>
    <dbReference type="NCBI Taxonomy" id="182803"/>
    <lineage>
        <taxon>Eukaryota</taxon>
        <taxon>Metazoa</taxon>
        <taxon>Ecdysozoa</taxon>
        <taxon>Arthropoda</taxon>
        <taxon>Chelicerata</taxon>
        <taxon>Arachnida</taxon>
        <taxon>Araneae</taxon>
        <taxon>Araneomorphae</taxon>
        <taxon>Entelegynae</taxon>
        <taxon>Araneoidea</taxon>
        <taxon>Araneidae</taxon>
        <taxon>Araneus</taxon>
    </lineage>
</organism>
<dbReference type="AlphaFoldDB" id="A0A4Y2RPN7"/>
<dbReference type="EMBL" id="BGPR01017908">
    <property type="protein sequence ID" value="GBN77658.1"/>
    <property type="molecule type" value="Genomic_DNA"/>
</dbReference>
<comment type="caution">
    <text evidence="1">The sequence shown here is derived from an EMBL/GenBank/DDBJ whole genome shotgun (WGS) entry which is preliminary data.</text>
</comment>
<keyword evidence="2" id="KW-1185">Reference proteome</keyword>
<gene>
    <name evidence="1" type="ORF">AVEN_128463_1</name>
</gene>
<reference evidence="1 2" key="1">
    <citation type="journal article" date="2019" name="Sci. Rep.">
        <title>Orb-weaving spider Araneus ventricosus genome elucidates the spidroin gene catalogue.</title>
        <authorList>
            <person name="Kono N."/>
            <person name="Nakamura H."/>
            <person name="Ohtoshi R."/>
            <person name="Moran D.A.P."/>
            <person name="Shinohara A."/>
            <person name="Yoshida Y."/>
            <person name="Fujiwara M."/>
            <person name="Mori M."/>
            <person name="Tomita M."/>
            <person name="Arakawa K."/>
        </authorList>
    </citation>
    <scope>NUCLEOTIDE SEQUENCE [LARGE SCALE GENOMIC DNA]</scope>
</reference>
<name>A0A4Y2RPN7_ARAVE</name>